<dbReference type="GO" id="GO:0020037">
    <property type="term" value="F:heme binding"/>
    <property type="evidence" value="ECO:0007669"/>
    <property type="project" value="UniProtKB-ARBA"/>
</dbReference>
<dbReference type="PANTHER" id="PTHR24421:SF61">
    <property type="entry name" value="OXYGEN SENSOR HISTIDINE KINASE NREB"/>
    <property type="match status" value="1"/>
</dbReference>
<dbReference type="GO" id="GO:0005524">
    <property type="term" value="F:ATP binding"/>
    <property type="evidence" value="ECO:0007669"/>
    <property type="project" value="UniProtKB-ARBA"/>
</dbReference>
<dbReference type="Gene3D" id="3.30.565.10">
    <property type="entry name" value="Histidine kinase-like ATPase, C-terminal domain"/>
    <property type="match status" value="1"/>
</dbReference>
<evidence type="ECO:0000259" key="13">
    <source>
        <dbReference type="SMART" id="SM00387"/>
    </source>
</evidence>
<comment type="cofactor">
    <cofactor evidence="1">
        <name>Mg(2+)</name>
        <dbReference type="ChEBI" id="CHEBI:18420"/>
    </cofactor>
</comment>
<evidence type="ECO:0000313" key="15">
    <source>
        <dbReference type="Proteomes" id="UP000552836"/>
    </source>
</evidence>
<evidence type="ECO:0000256" key="4">
    <source>
        <dbReference type="ARBA" id="ARBA00022553"/>
    </source>
</evidence>
<dbReference type="SMART" id="SM00387">
    <property type="entry name" value="HATPase_c"/>
    <property type="match status" value="1"/>
</dbReference>
<keyword evidence="4" id="KW-0597">Phosphoprotein</keyword>
<dbReference type="GO" id="GO:0070025">
    <property type="term" value="F:carbon monoxide binding"/>
    <property type="evidence" value="ECO:0007669"/>
    <property type="project" value="UniProtKB-ARBA"/>
</dbReference>
<evidence type="ECO:0000313" key="14">
    <source>
        <dbReference type="EMBL" id="NIH69173.1"/>
    </source>
</evidence>
<feature type="domain" description="GAF" evidence="12">
    <location>
        <begin position="64"/>
        <end position="211"/>
    </location>
</feature>
<dbReference type="Pfam" id="PF02518">
    <property type="entry name" value="HATPase_c"/>
    <property type="match status" value="1"/>
</dbReference>
<keyword evidence="6" id="KW-0479">Metal-binding</keyword>
<dbReference type="Pfam" id="PF01590">
    <property type="entry name" value="GAF"/>
    <property type="match status" value="1"/>
</dbReference>
<evidence type="ECO:0000256" key="9">
    <source>
        <dbReference type="ARBA" id="ARBA00023004"/>
    </source>
</evidence>
<dbReference type="FunFam" id="3.30.450.40:FF:000052">
    <property type="entry name" value="Oxygen sensor histidine kinase response regulator DevS/DosS"/>
    <property type="match status" value="1"/>
</dbReference>
<dbReference type="GO" id="GO:0019826">
    <property type="term" value="F:oxygen sensor activity"/>
    <property type="evidence" value="ECO:0007669"/>
    <property type="project" value="UniProtKB-ARBA"/>
</dbReference>
<keyword evidence="3" id="KW-0963">Cytoplasm</keyword>
<feature type="region of interest" description="Disordered" evidence="11">
    <location>
        <begin position="557"/>
        <end position="582"/>
    </location>
</feature>
<dbReference type="InterPro" id="IPR011712">
    <property type="entry name" value="Sig_transdc_His_kin_sub3_dim/P"/>
</dbReference>
<protein>
    <submittedName>
        <fullName evidence="14">Signal transduction histidine kinase</fullName>
    </submittedName>
</protein>
<accession>A0A846LMI6</accession>
<dbReference type="Gene3D" id="3.30.450.40">
    <property type="match status" value="2"/>
</dbReference>
<keyword evidence="7 14" id="KW-0418">Kinase</keyword>
<dbReference type="RefSeq" id="WP_166756743.1">
    <property type="nucleotide sequence ID" value="NZ_BAABJU010000003.1"/>
</dbReference>
<keyword evidence="8" id="KW-0460">Magnesium</keyword>
<dbReference type="InterPro" id="IPR050482">
    <property type="entry name" value="Sensor_HK_TwoCompSys"/>
</dbReference>
<evidence type="ECO:0000256" key="10">
    <source>
        <dbReference type="ARBA" id="ARBA00023012"/>
    </source>
</evidence>
<evidence type="ECO:0000256" key="2">
    <source>
        <dbReference type="ARBA" id="ARBA00001971"/>
    </source>
</evidence>
<feature type="domain" description="GAF" evidence="12">
    <location>
        <begin position="232"/>
        <end position="378"/>
    </location>
</feature>
<evidence type="ECO:0000256" key="11">
    <source>
        <dbReference type="SAM" id="MobiDB-lite"/>
    </source>
</evidence>
<dbReference type="SMART" id="SM00065">
    <property type="entry name" value="GAF"/>
    <property type="match status" value="2"/>
</dbReference>
<keyword evidence="5" id="KW-0808">Transferase</keyword>
<organism evidence="14 15">
    <name type="scientific">Modestobacter marinus</name>
    <dbReference type="NCBI Taxonomy" id="477641"/>
    <lineage>
        <taxon>Bacteria</taxon>
        <taxon>Bacillati</taxon>
        <taxon>Actinomycetota</taxon>
        <taxon>Actinomycetes</taxon>
        <taxon>Geodermatophilales</taxon>
        <taxon>Geodermatophilaceae</taxon>
        <taxon>Modestobacter</taxon>
    </lineage>
</organism>
<dbReference type="GO" id="GO:0019825">
    <property type="term" value="F:oxygen binding"/>
    <property type="evidence" value="ECO:0007669"/>
    <property type="project" value="UniProtKB-ARBA"/>
</dbReference>
<dbReference type="InterPro" id="IPR036890">
    <property type="entry name" value="HATPase_C_sf"/>
</dbReference>
<evidence type="ECO:0000256" key="3">
    <source>
        <dbReference type="ARBA" id="ARBA00022490"/>
    </source>
</evidence>
<dbReference type="Pfam" id="PF07730">
    <property type="entry name" value="HisKA_3"/>
    <property type="match status" value="1"/>
</dbReference>
<dbReference type="GO" id="GO:0000287">
    <property type="term" value="F:magnesium ion binding"/>
    <property type="evidence" value="ECO:0007669"/>
    <property type="project" value="UniProtKB-ARBA"/>
</dbReference>
<sequence length="582" mass="61901">MTTSDRASGLPGGDGRPDDSSPLAAMRLTELLDEVQERLAAVARTQARVQDLLDAFLSVSAGLDLDTTLRQIVAAAARLVDARYGALGVLRPEGGLGAFITVGIDDELRAAMGHLPEGKGLLGQLITDPRPLRLADLSEHAASVGFPAHHPPMRTFLGVPVLVRGTVFGNLYMTEKRDGGQFTAEDSAVLEALAGAAGVAVDNARLYREGEVRRRWLAAVGEVRSNVLSGMAPATVLHLVVERVAELVDADGVWLMSGPDPRDGTYEVQAQHGDGLVDVTGRRLDPVDAPALKAVVDAETAVTLDMTGMDYTGPNAHIAWGPAIGVPLRSTDAQAAVIVAARRGGSDAFDRATAPLISEFADQVALALDMAVRQQVARRLDVYEDRDRIARDMHDHVIQRLFAAGLSLQAVATRVRDEALQQRLRLVVDQLDETVRDIRTTIFDLHTTDSADHAGGLRRQVLDIVTASAGDLRSTVRMSGAVDSLVTGELAVDVAAVVREGVSNAARHSGARQVTVTVDVTDQVVVEVRDDGRGIAATVARSGLRNLTERAQRWGGATTVRPLPEGGTSLSWHAPLPVHQEG</sequence>
<dbReference type="InterPro" id="IPR029016">
    <property type="entry name" value="GAF-like_dom_sf"/>
</dbReference>
<dbReference type="EMBL" id="JAAMPA010000002">
    <property type="protein sequence ID" value="NIH69173.1"/>
    <property type="molecule type" value="Genomic_DNA"/>
</dbReference>
<keyword evidence="9" id="KW-0408">Iron</keyword>
<dbReference type="AlphaFoldDB" id="A0A846LMI6"/>
<evidence type="ECO:0000256" key="6">
    <source>
        <dbReference type="ARBA" id="ARBA00022723"/>
    </source>
</evidence>
<keyword evidence="10" id="KW-0902">Two-component regulatory system</keyword>
<feature type="region of interest" description="Disordered" evidence="11">
    <location>
        <begin position="1"/>
        <end position="22"/>
    </location>
</feature>
<dbReference type="GO" id="GO:0070483">
    <property type="term" value="P:detection of hypoxia"/>
    <property type="evidence" value="ECO:0007669"/>
    <property type="project" value="UniProtKB-ARBA"/>
</dbReference>
<dbReference type="GO" id="GO:0046983">
    <property type="term" value="F:protein dimerization activity"/>
    <property type="evidence" value="ECO:0007669"/>
    <property type="project" value="InterPro"/>
</dbReference>
<proteinExistence type="predicted"/>
<evidence type="ECO:0000256" key="7">
    <source>
        <dbReference type="ARBA" id="ARBA00022777"/>
    </source>
</evidence>
<dbReference type="Proteomes" id="UP000552836">
    <property type="component" value="Unassembled WGS sequence"/>
</dbReference>
<dbReference type="Gene3D" id="1.20.5.1930">
    <property type="match status" value="1"/>
</dbReference>
<dbReference type="GO" id="GO:0000155">
    <property type="term" value="F:phosphorelay sensor kinase activity"/>
    <property type="evidence" value="ECO:0007669"/>
    <property type="project" value="InterPro"/>
</dbReference>
<comment type="cofactor">
    <cofactor evidence="2">
        <name>heme</name>
        <dbReference type="ChEBI" id="CHEBI:30413"/>
    </cofactor>
</comment>
<dbReference type="InterPro" id="IPR003018">
    <property type="entry name" value="GAF"/>
</dbReference>
<dbReference type="GO" id="GO:0016020">
    <property type="term" value="C:membrane"/>
    <property type="evidence" value="ECO:0007669"/>
    <property type="project" value="InterPro"/>
</dbReference>
<dbReference type="GO" id="GO:0070026">
    <property type="term" value="F:nitric oxide binding"/>
    <property type="evidence" value="ECO:0007669"/>
    <property type="project" value="UniProtKB-ARBA"/>
</dbReference>
<dbReference type="SUPFAM" id="SSF55781">
    <property type="entry name" value="GAF domain-like"/>
    <property type="match status" value="2"/>
</dbReference>
<feature type="domain" description="Histidine kinase/HSP90-like ATPase" evidence="13">
    <location>
        <begin position="489"/>
        <end position="578"/>
    </location>
</feature>
<dbReference type="InterPro" id="IPR003594">
    <property type="entry name" value="HATPase_dom"/>
</dbReference>
<evidence type="ECO:0000256" key="1">
    <source>
        <dbReference type="ARBA" id="ARBA00001946"/>
    </source>
</evidence>
<evidence type="ECO:0000256" key="5">
    <source>
        <dbReference type="ARBA" id="ARBA00022679"/>
    </source>
</evidence>
<gene>
    <name evidence="14" type="ORF">FB380_003661</name>
</gene>
<dbReference type="PANTHER" id="PTHR24421">
    <property type="entry name" value="NITRATE/NITRITE SENSOR PROTEIN NARX-RELATED"/>
    <property type="match status" value="1"/>
</dbReference>
<dbReference type="SUPFAM" id="SSF55874">
    <property type="entry name" value="ATPase domain of HSP90 chaperone/DNA topoisomerase II/histidine kinase"/>
    <property type="match status" value="1"/>
</dbReference>
<comment type="caution">
    <text evidence="14">The sequence shown here is derived from an EMBL/GenBank/DDBJ whole genome shotgun (WGS) entry which is preliminary data.</text>
</comment>
<evidence type="ECO:0000256" key="8">
    <source>
        <dbReference type="ARBA" id="ARBA00022842"/>
    </source>
</evidence>
<dbReference type="Pfam" id="PF13185">
    <property type="entry name" value="GAF_2"/>
    <property type="match status" value="1"/>
</dbReference>
<evidence type="ECO:0000259" key="12">
    <source>
        <dbReference type="SMART" id="SM00065"/>
    </source>
</evidence>
<name>A0A846LMI6_9ACTN</name>
<reference evidence="14 15" key="1">
    <citation type="submission" date="2020-02" db="EMBL/GenBank/DDBJ databases">
        <title>Sequencing the genomes of 1000 actinobacteria strains.</title>
        <authorList>
            <person name="Klenk H.-P."/>
        </authorList>
    </citation>
    <scope>NUCLEOTIDE SEQUENCE [LARGE SCALE GENOMIC DNA]</scope>
    <source>
        <strain evidence="14 15">DSM 45201</strain>
    </source>
</reference>